<feature type="domain" description="RuvB AAA lid" evidence="6">
    <location>
        <begin position="92"/>
        <end position="148"/>
    </location>
</feature>
<reference evidence="7" key="1">
    <citation type="journal article" date="2021" name="PeerJ">
        <title>Extensive microbial diversity within the chicken gut microbiome revealed by metagenomics and culture.</title>
        <authorList>
            <person name="Gilroy R."/>
            <person name="Ravi A."/>
            <person name="Getino M."/>
            <person name="Pursley I."/>
            <person name="Horton D.L."/>
            <person name="Alikhan N.F."/>
            <person name="Baker D."/>
            <person name="Gharbi K."/>
            <person name="Hall N."/>
            <person name="Watson M."/>
            <person name="Adriaenssens E.M."/>
            <person name="Foster-Nyarko E."/>
            <person name="Jarju S."/>
            <person name="Secka A."/>
            <person name="Antonio M."/>
            <person name="Oren A."/>
            <person name="Chaudhuri R.R."/>
            <person name="La Ragione R."/>
            <person name="Hildebrand F."/>
            <person name="Pallen M.J."/>
        </authorList>
    </citation>
    <scope>NUCLEOTIDE SEQUENCE</scope>
    <source>
        <strain evidence="7">A5-1222</strain>
    </source>
</reference>
<dbReference type="Gene3D" id="3.40.50.300">
    <property type="entry name" value="P-loop containing nucleotide triphosphate hydrolases"/>
    <property type="match status" value="1"/>
</dbReference>
<dbReference type="Proteomes" id="UP000824247">
    <property type="component" value="Unassembled WGS sequence"/>
</dbReference>
<dbReference type="Gene3D" id="1.10.8.60">
    <property type="match status" value="1"/>
</dbReference>
<dbReference type="EMBL" id="JAHLFM010000030">
    <property type="protein sequence ID" value="MBU3830927.1"/>
    <property type="molecule type" value="Genomic_DNA"/>
</dbReference>
<comment type="caution">
    <text evidence="7">The sequence shown here is derived from an EMBL/GenBank/DDBJ whole genome shotgun (WGS) entry which is preliminary data.</text>
</comment>
<evidence type="ECO:0000313" key="7">
    <source>
        <dbReference type="EMBL" id="MBU3830927.1"/>
    </source>
</evidence>
<keyword evidence="3" id="KW-0238">DNA-binding</keyword>
<dbReference type="GO" id="GO:0005524">
    <property type="term" value="F:ATP binding"/>
    <property type="evidence" value="ECO:0007669"/>
    <property type="project" value="UniProtKB-KW"/>
</dbReference>
<dbReference type="SUPFAM" id="SSF52540">
    <property type="entry name" value="P-loop containing nucleoside triphosphate hydrolases"/>
    <property type="match status" value="1"/>
</dbReference>
<keyword evidence="1" id="KW-0547">Nucleotide-binding</keyword>
<dbReference type="PANTHER" id="PTHR42848">
    <property type="match status" value="1"/>
</dbReference>
<dbReference type="InterPro" id="IPR041445">
    <property type="entry name" value="AAA_lid_4"/>
</dbReference>
<dbReference type="GO" id="GO:0009378">
    <property type="term" value="F:four-way junction helicase activity"/>
    <property type="evidence" value="ECO:0007669"/>
    <property type="project" value="InterPro"/>
</dbReference>
<evidence type="ECO:0000259" key="5">
    <source>
        <dbReference type="Pfam" id="PF05496"/>
    </source>
</evidence>
<dbReference type="Gene3D" id="1.10.10.10">
    <property type="entry name" value="Winged helix-like DNA-binding domain superfamily/Winged helix DNA-binding domain"/>
    <property type="match status" value="1"/>
</dbReference>
<dbReference type="AlphaFoldDB" id="A0A9E2NVZ4"/>
<evidence type="ECO:0000256" key="3">
    <source>
        <dbReference type="ARBA" id="ARBA00023125"/>
    </source>
</evidence>
<dbReference type="Pfam" id="PF05496">
    <property type="entry name" value="RuvB_N"/>
    <property type="match status" value="1"/>
</dbReference>
<dbReference type="PANTHER" id="PTHR42848:SF1">
    <property type="entry name" value="HOLLIDAY JUNCTION BRANCH MIGRATION COMPLEX SUBUNIT RUVB"/>
    <property type="match status" value="1"/>
</dbReference>
<dbReference type="Pfam" id="PF17864">
    <property type="entry name" value="AAA_lid_4"/>
    <property type="match status" value="1"/>
</dbReference>
<evidence type="ECO:0000313" key="8">
    <source>
        <dbReference type="Proteomes" id="UP000824247"/>
    </source>
</evidence>
<evidence type="ECO:0000256" key="2">
    <source>
        <dbReference type="ARBA" id="ARBA00022840"/>
    </source>
</evidence>
<dbReference type="InterPro" id="IPR036390">
    <property type="entry name" value="WH_DNA-bd_sf"/>
</dbReference>
<feature type="non-terminal residue" evidence="7">
    <location>
        <position position="1"/>
    </location>
</feature>
<dbReference type="Pfam" id="PF05491">
    <property type="entry name" value="WHD_RuvB"/>
    <property type="match status" value="1"/>
</dbReference>
<dbReference type="InterPro" id="IPR027417">
    <property type="entry name" value="P-loop_NTPase"/>
</dbReference>
<dbReference type="GO" id="GO:0006281">
    <property type="term" value="P:DNA repair"/>
    <property type="evidence" value="ECO:0007669"/>
    <property type="project" value="InterPro"/>
</dbReference>
<reference evidence="7" key="2">
    <citation type="submission" date="2021-04" db="EMBL/GenBank/DDBJ databases">
        <authorList>
            <person name="Gilroy R."/>
        </authorList>
    </citation>
    <scope>NUCLEOTIDE SEQUENCE</scope>
    <source>
        <strain evidence="7">A5-1222</strain>
    </source>
</reference>
<sequence length="239" mass="28328">QYSDFLDIFSMISENDIIFIDEIHNVDYKCFELFYSLLEEFVIDIKIGKELNSQFTRFKVPMFTMICSTTKLSNLPQPFIDRFPIKIFIDNYDEQEIQQIITSINSKFGNNLNDEEIKIISKCSKGTPRIAINIFKRIIDFKNYEKDKFNILNTLEKISIFPLGLELIDIKYLEILKKYNQPVGVNHLAQCLYVDKKMIEDKIEPYLLKMNLIVRTKIGRQLSKDGLDYLNNFHKRKYT</sequence>
<name>A0A9E2NVZ4_9BACT</name>
<dbReference type="InterPro" id="IPR036388">
    <property type="entry name" value="WH-like_DNA-bd_sf"/>
</dbReference>
<accession>A0A9E2NVZ4</accession>
<proteinExistence type="predicted"/>
<feature type="domain" description="RuvB winged helix C-terminal" evidence="4">
    <location>
        <begin position="163"/>
        <end position="231"/>
    </location>
</feature>
<evidence type="ECO:0000256" key="1">
    <source>
        <dbReference type="ARBA" id="ARBA00022741"/>
    </source>
</evidence>
<dbReference type="SUPFAM" id="SSF46785">
    <property type="entry name" value="Winged helix' DNA-binding domain"/>
    <property type="match status" value="1"/>
</dbReference>
<protein>
    <submittedName>
        <fullName evidence="7">AAA family ATPase</fullName>
    </submittedName>
</protein>
<dbReference type="InterPro" id="IPR008823">
    <property type="entry name" value="RuvB_wg_C"/>
</dbReference>
<dbReference type="InterPro" id="IPR004605">
    <property type="entry name" value="DNA_helicase_Holl-junc_RuvB"/>
</dbReference>
<keyword evidence="2" id="KW-0067">ATP-binding</keyword>
<feature type="domain" description="RuvB-like AAA+ ATPase" evidence="5">
    <location>
        <begin position="3"/>
        <end position="86"/>
    </location>
</feature>
<organism evidence="7 8">
    <name type="scientific">Candidatus Ureaplasma intestinipullorum</name>
    <dbReference type="NCBI Taxonomy" id="2838770"/>
    <lineage>
        <taxon>Bacteria</taxon>
        <taxon>Bacillati</taxon>
        <taxon>Mycoplasmatota</taxon>
        <taxon>Mycoplasmoidales</taxon>
        <taxon>Mycoplasmoidaceae</taxon>
        <taxon>Ureaplasma</taxon>
    </lineage>
</organism>
<evidence type="ECO:0000259" key="6">
    <source>
        <dbReference type="Pfam" id="PF17864"/>
    </source>
</evidence>
<dbReference type="GO" id="GO:0003677">
    <property type="term" value="F:DNA binding"/>
    <property type="evidence" value="ECO:0007669"/>
    <property type="project" value="UniProtKB-KW"/>
</dbReference>
<dbReference type="InterPro" id="IPR008824">
    <property type="entry name" value="RuvB-like_N"/>
</dbReference>
<dbReference type="GO" id="GO:0006310">
    <property type="term" value="P:DNA recombination"/>
    <property type="evidence" value="ECO:0007669"/>
    <property type="project" value="InterPro"/>
</dbReference>
<gene>
    <name evidence="7" type="ORF">H9897_02120</name>
</gene>
<evidence type="ECO:0000259" key="4">
    <source>
        <dbReference type="Pfam" id="PF05491"/>
    </source>
</evidence>